<dbReference type="AlphaFoldDB" id="A0A437QMD2"/>
<dbReference type="OrthoDB" id="5572740at2"/>
<evidence type="ECO:0000313" key="2">
    <source>
        <dbReference type="Proteomes" id="UP000283077"/>
    </source>
</evidence>
<dbReference type="InterPro" id="IPR038287">
    <property type="entry name" value="Cse2_sf"/>
</dbReference>
<dbReference type="CDD" id="cd09731">
    <property type="entry name" value="Cse2_I-E"/>
    <property type="match status" value="1"/>
</dbReference>
<proteinExistence type="predicted"/>
<dbReference type="Gene3D" id="1.10.520.40">
    <property type="entry name" value="CRISPR-associated protein Cse2"/>
    <property type="match status" value="1"/>
</dbReference>
<protein>
    <submittedName>
        <fullName evidence="1">Type I-E CRISPR-associated protein Cse2/CasB</fullName>
    </submittedName>
</protein>
<evidence type="ECO:0000313" key="1">
    <source>
        <dbReference type="EMBL" id="RVU35684.1"/>
    </source>
</evidence>
<gene>
    <name evidence="1" type="primary">casB</name>
    <name evidence="1" type="ORF">EOE67_12715</name>
</gene>
<dbReference type="InterPro" id="IPR013382">
    <property type="entry name" value="CRISPR-assoc_prot_Cse2"/>
</dbReference>
<name>A0A437QMD2_9GAMM</name>
<accession>A0A437QMD2</accession>
<comment type="caution">
    <text evidence="1">The sequence shown here is derived from an EMBL/GenBank/DDBJ whole genome shotgun (WGS) entry which is preliminary data.</text>
</comment>
<dbReference type="RefSeq" id="WP_127699459.1">
    <property type="nucleotide sequence ID" value="NZ_SACS01000013.1"/>
</dbReference>
<dbReference type="EMBL" id="SACS01000013">
    <property type="protein sequence ID" value="RVU35684.1"/>
    <property type="molecule type" value="Genomic_DNA"/>
</dbReference>
<organism evidence="1 2">
    <name type="scientific">Rheinheimera riviphila</name>
    <dbReference type="NCBI Taxonomy" id="1834037"/>
    <lineage>
        <taxon>Bacteria</taxon>
        <taxon>Pseudomonadati</taxon>
        <taxon>Pseudomonadota</taxon>
        <taxon>Gammaproteobacteria</taxon>
        <taxon>Chromatiales</taxon>
        <taxon>Chromatiaceae</taxon>
        <taxon>Rheinheimera</taxon>
    </lineage>
</organism>
<dbReference type="NCBIfam" id="TIGR02548">
    <property type="entry name" value="casB_cse2"/>
    <property type="match status" value="1"/>
</dbReference>
<dbReference type="Proteomes" id="UP000283077">
    <property type="component" value="Unassembled WGS sequence"/>
</dbReference>
<reference evidence="1 2" key="1">
    <citation type="submission" date="2019-01" db="EMBL/GenBank/DDBJ databases">
        <authorList>
            <person name="Chen W.-M."/>
        </authorList>
    </citation>
    <scope>NUCLEOTIDE SEQUENCE [LARGE SCALE GENOMIC DNA]</scope>
    <source>
        <strain evidence="1 2">KYPC3</strain>
    </source>
</reference>
<keyword evidence="2" id="KW-1185">Reference proteome</keyword>
<dbReference type="Pfam" id="PF09485">
    <property type="entry name" value="CRISPR_Cse2"/>
    <property type="match status" value="1"/>
</dbReference>
<sequence length="189" mass="21542">MSGQQKELVNKAKWQAEQWWQQMMLPQAELNVPKAPARYRAELRRCGSADAAMLTEGFRVLWLALPAEIREQHSYSIEAWATVAAILSHVSQAQEKTFGASLGQLDAKTDKAVVSELRLQQLQGAKTSQDFFRRLHRLVRQLGGKANPEALIADILDWFGEHYTQQPRRADKRVAVRWALDYYSVQAHA</sequence>